<feature type="domain" description="Helicase ATP-binding" evidence="11">
    <location>
        <begin position="50"/>
        <end position="229"/>
    </location>
</feature>
<evidence type="ECO:0000313" key="14">
    <source>
        <dbReference type="EMBL" id="EXI89800.1"/>
    </source>
</evidence>
<evidence type="ECO:0000256" key="10">
    <source>
        <dbReference type="PROSITE-ProRule" id="PRU00560"/>
    </source>
</evidence>
<keyword evidence="4 10" id="KW-0347">Helicase</keyword>
<dbReference type="STRING" id="1454004.AW11_01290"/>
<feature type="domain" description="UvrD-like helicase ATP-binding" evidence="13">
    <location>
        <begin position="841"/>
        <end position="1064"/>
    </location>
</feature>
<dbReference type="InterPro" id="IPR004589">
    <property type="entry name" value="DNA_helicase_ATP-dep_RecQ"/>
</dbReference>
<dbReference type="PANTHER" id="PTHR13710:SF105">
    <property type="entry name" value="ATP-DEPENDENT DNA HELICASE Q1"/>
    <property type="match status" value="1"/>
</dbReference>
<evidence type="ECO:0000313" key="15">
    <source>
        <dbReference type="Proteomes" id="UP000022141"/>
    </source>
</evidence>
<dbReference type="GO" id="GO:0003677">
    <property type="term" value="F:DNA binding"/>
    <property type="evidence" value="ECO:0007669"/>
    <property type="project" value="UniProtKB-KW"/>
</dbReference>
<dbReference type="PROSITE" id="PS51198">
    <property type="entry name" value="UVRD_HELICASE_ATP_BIND"/>
    <property type="match status" value="1"/>
</dbReference>
<proteinExistence type="inferred from homology"/>
<dbReference type="Gene3D" id="3.40.50.300">
    <property type="entry name" value="P-loop containing nucleotide triphosphate hydrolases"/>
    <property type="match status" value="5"/>
</dbReference>
<dbReference type="GO" id="GO:0043138">
    <property type="term" value="F:3'-5' DNA helicase activity"/>
    <property type="evidence" value="ECO:0007669"/>
    <property type="project" value="UniProtKB-EC"/>
</dbReference>
<evidence type="ECO:0000256" key="4">
    <source>
        <dbReference type="ARBA" id="ARBA00022806"/>
    </source>
</evidence>
<dbReference type="Pfam" id="PF13538">
    <property type="entry name" value="UvrD_C_2"/>
    <property type="match status" value="1"/>
</dbReference>
<accession>A0A011QL91</accession>
<reference evidence="14" key="1">
    <citation type="submission" date="2014-02" db="EMBL/GenBank/DDBJ databases">
        <title>Expanding our view of genomic diversity in Candidatus Accumulibacter clades.</title>
        <authorList>
            <person name="Skennerton C.T."/>
            <person name="Barr J.J."/>
            <person name="Slater F.R."/>
            <person name="Bond P.L."/>
            <person name="Tyson G.W."/>
        </authorList>
    </citation>
    <scope>NUCLEOTIDE SEQUENCE [LARGE SCALE GENOMIC DNA]</scope>
</reference>
<dbReference type="EMBL" id="JEMY01000013">
    <property type="protein sequence ID" value="EXI89800.1"/>
    <property type="molecule type" value="Genomic_DNA"/>
</dbReference>
<dbReference type="GO" id="GO:0006281">
    <property type="term" value="P:DNA repair"/>
    <property type="evidence" value="ECO:0007669"/>
    <property type="project" value="TreeGrafter"/>
</dbReference>
<dbReference type="Proteomes" id="UP000022141">
    <property type="component" value="Unassembled WGS sequence"/>
</dbReference>
<dbReference type="SMART" id="SM00487">
    <property type="entry name" value="DEXDc"/>
    <property type="match status" value="1"/>
</dbReference>
<dbReference type="GO" id="GO:0005524">
    <property type="term" value="F:ATP binding"/>
    <property type="evidence" value="ECO:0007669"/>
    <property type="project" value="UniProtKB-UniRule"/>
</dbReference>
<evidence type="ECO:0000256" key="2">
    <source>
        <dbReference type="ARBA" id="ARBA00022741"/>
    </source>
</evidence>
<dbReference type="GO" id="GO:0009378">
    <property type="term" value="F:four-way junction helicase activity"/>
    <property type="evidence" value="ECO:0007669"/>
    <property type="project" value="TreeGrafter"/>
</dbReference>
<feature type="domain" description="Helicase C-terminal" evidence="12">
    <location>
        <begin position="258"/>
        <end position="410"/>
    </location>
</feature>
<dbReference type="PATRIC" id="fig|1454004.3.peg.1344"/>
<organism evidence="14 15">
    <name type="scientific">Accumulibacter regalis</name>
    <dbReference type="NCBI Taxonomy" id="522306"/>
    <lineage>
        <taxon>Bacteria</taxon>
        <taxon>Pseudomonadati</taxon>
        <taxon>Pseudomonadota</taxon>
        <taxon>Betaproteobacteria</taxon>
        <taxon>Candidatus Accumulibacter</taxon>
    </lineage>
</organism>
<evidence type="ECO:0000256" key="5">
    <source>
        <dbReference type="ARBA" id="ARBA00022840"/>
    </source>
</evidence>
<dbReference type="GO" id="GO:0043590">
    <property type="term" value="C:bacterial nucleoid"/>
    <property type="evidence" value="ECO:0007669"/>
    <property type="project" value="TreeGrafter"/>
</dbReference>
<keyword evidence="2 10" id="KW-0547">Nucleotide-binding</keyword>
<comment type="caution">
    <text evidence="14">The sequence shown here is derived from an EMBL/GenBank/DDBJ whole genome shotgun (WGS) entry which is preliminary data.</text>
</comment>
<protein>
    <recommendedName>
        <fullName evidence="9">DNA 3'-5' helicase</fullName>
        <ecNumber evidence="9">5.6.2.4</ecNumber>
    </recommendedName>
</protein>
<dbReference type="InterPro" id="IPR027417">
    <property type="entry name" value="P-loop_NTPase"/>
</dbReference>
<dbReference type="eggNOG" id="COG0210">
    <property type="taxonomic scope" value="Bacteria"/>
</dbReference>
<dbReference type="PANTHER" id="PTHR13710">
    <property type="entry name" value="DNA HELICASE RECQ FAMILY MEMBER"/>
    <property type="match status" value="1"/>
</dbReference>
<dbReference type="InterPro" id="IPR014016">
    <property type="entry name" value="UvrD-like_ATP-bd"/>
</dbReference>
<dbReference type="eggNOG" id="COG0514">
    <property type="taxonomic scope" value="Bacteria"/>
</dbReference>
<dbReference type="SUPFAM" id="SSF52540">
    <property type="entry name" value="P-loop containing nucleoside triphosphate hydrolases"/>
    <property type="match status" value="2"/>
</dbReference>
<comment type="catalytic activity">
    <reaction evidence="8">
        <text>Couples ATP hydrolysis with the unwinding of duplex DNA by translocating in the 3'-5' direction.</text>
        <dbReference type="EC" id="5.6.2.4"/>
    </reaction>
</comment>
<evidence type="ECO:0000259" key="11">
    <source>
        <dbReference type="PROSITE" id="PS51192"/>
    </source>
</evidence>
<dbReference type="Pfam" id="PF00270">
    <property type="entry name" value="DEAD"/>
    <property type="match status" value="1"/>
</dbReference>
<dbReference type="InterPro" id="IPR001650">
    <property type="entry name" value="Helicase_C-like"/>
</dbReference>
<keyword evidence="5 10" id="KW-0067">ATP-binding</keyword>
<dbReference type="GO" id="GO:0030894">
    <property type="term" value="C:replisome"/>
    <property type="evidence" value="ECO:0007669"/>
    <property type="project" value="TreeGrafter"/>
</dbReference>
<dbReference type="GO" id="GO:0016787">
    <property type="term" value="F:hydrolase activity"/>
    <property type="evidence" value="ECO:0007669"/>
    <property type="project" value="UniProtKB-UniRule"/>
</dbReference>
<dbReference type="Pfam" id="PF00271">
    <property type="entry name" value="Helicase_C"/>
    <property type="match status" value="1"/>
</dbReference>
<dbReference type="EC" id="5.6.2.4" evidence="9"/>
<dbReference type="GO" id="GO:0006310">
    <property type="term" value="P:DNA recombination"/>
    <property type="evidence" value="ECO:0007669"/>
    <property type="project" value="InterPro"/>
</dbReference>
<keyword evidence="3 10" id="KW-0378">Hydrolase</keyword>
<feature type="binding site" evidence="10">
    <location>
        <begin position="862"/>
        <end position="869"/>
    </location>
    <ligand>
        <name>ATP</name>
        <dbReference type="ChEBI" id="CHEBI:30616"/>
    </ligand>
</feature>
<keyword evidence="7" id="KW-0413">Isomerase</keyword>
<sequence>MRETRCADPACPYCAVYLDPGRELERYFAFSAFRPEPANAAGGSLQEDLVRAGYGEESLLAILPTGGGKSICYQLPALSRHWRNGALTVIVSPLQSLMKDQVDNLIKVGIYSAATLNGLLTMPERRDVLEKIRLGDAGILLVSPEQFRNRAFVEAIRQRQIGAWVFDEAHCLSKWGNDFRPDYLYVSRFIRERHARRPDDRAPVSCYTATAKREVIEDIRSHFLDSLGVELRIFDGGHERQNLQYEVMAVTKPEKQPLIHRLLEKEFGDAANADRHGGAVVFTGRRKGAEEISGFLRDMGWACAHFHAGLDPGIKKDVQQAFIEGELRVIVATNAFGMGVDKPDLRIVIHADIPGSLENYLQEAGRAGRDRQDARCVLLYDEEDVESQFNLSSRSRLSRSDIAAILRTLRRYAGKTKSSEIVVTPGEILADDDLESSIDADNPDADTKVRTAISWLERARFLERNENHTRVFPGSLKVPTVEAAAQRLDKANLSNDMRRKYLGLVSLLINARDDEGVSTDELMAALGESSDNIIRMLHQLEQMGVLSNDLALTVLLRKGVRDASSDRLARVAEMEKAVLALLPELAPDADSGEWQDGNLRGLCQDLKLRSGVDFIPEQLMKLLHSLARPFGDGEKGRRASFDVRLLRREILKVRLRRSWSNIRGISDRRRAVAGVLLQTLLGKLDDKLRGVDLRVQCTLGDLAGALRSDLEIGPQLKDELTAIDAGLLYLHDNGVLILDRGKTVFRSAMTIRINPEEKSRGFTNADFEPLKEHYSEKNFQIHVIHEYAKLGLNKLSAALSFVLAYFSLPKLDFIRRYFAGRKEILERATTEESYRRIVESLRHPLQQRIVAEKPDANRLILAGPGSGKTRVIVHRVAYLARVLREPASSIIVLAFNRGAAWEIRHRLRSLIGAEAGAVTVLTYHALALRLTGTSLAALAENSGEEPARQGLDQILDEAVALLQGKTAPGGVDGEGDELRERLLAGYRYILVDEYQDIDQRQYELISALAGRQTQDRDARLTVLAVGDDDQNIYTFRGTSNTFIHRFQLDYQATVEYLVENYRSSAHIVAAANTLIAPHRERMKISHPIRINHSRKDDPPGGRWQQLDPAAQGRVQALRVPRDAIGQAVVVMAELARLKALDPTGDWSDFAVLARNRATLDPVRAWCHQNDVAFRMSERDSSGPKFHQTREACRLLDLLRNKPKRRCKAATLARWFEARFSDAQHANPWLVLLAQFIDELNCVWGDLSLPSGTIVDELYEFATDAARSEQGRLTLSTVHSAKGREFRHVVILDNGDWQDASDDERRLYYVGMTRARELLLLCESMGATNPFPPRLSHPGITRVPLPQGIERPEALAWRYVSLGLADVDLSFAGRQPPGHAIHRALERLDHDSALRVVQTGKRIELCAAEDGQPVGAIAKNCRLPAGQIIAIKVDTLARRFRKQSNPDFAHQLKVDAWWVPLATVTIAPNGEIQSGQIRRPWNSNAQ</sequence>
<evidence type="ECO:0000256" key="9">
    <source>
        <dbReference type="ARBA" id="ARBA00034808"/>
    </source>
</evidence>
<dbReference type="PROSITE" id="PS51192">
    <property type="entry name" value="HELICASE_ATP_BIND_1"/>
    <property type="match status" value="1"/>
</dbReference>
<evidence type="ECO:0000256" key="1">
    <source>
        <dbReference type="ARBA" id="ARBA00005446"/>
    </source>
</evidence>
<dbReference type="PROSITE" id="PS51194">
    <property type="entry name" value="HELICASE_CTER"/>
    <property type="match status" value="1"/>
</dbReference>
<keyword evidence="6" id="KW-0238">DNA-binding</keyword>
<dbReference type="InterPro" id="IPR011545">
    <property type="entry name" value="DEAD/DEAH_box_helicase_dom"/>
</dbReference>
<keyword evidence="15" id="KW-1185">Reference proteome</keyword>
<evidence type="ECO:0000256" key="6">
    <source>
        <dbReference type="ARBA" id="ARBA00023125"/>
    </source>
</evidence>
<dbReference type="SMART" id="SM00490">
    <property type="entry name" value="HELICc"/>
    <property type="match status" value="1"/>
</dbReference>
<dbReference type="InterPro" id="IPR027785">
    <property type="entry name" value="UvrD-like_helicase_C"/>
</dbReference>
<dbReference type="GO" id="GO:0005737">
    <property type="term" value="C:cytoplasm"/>
    <property type="evidence" value="ECO:0007669"/>
    <property type="project" value="TreeGrafter"/>
</dbReference>
<evidence type="ECO:0000256" key="7">
    <source>
        <dbReference type="ARBA" id="ARBA00023235"/>
    </source>
</evidence>
<dbReference type="CDD" id="cd17932">
    <property type="entry name" value="DEXQc_UvrD"/>
    <property type="match status" value="1"/>
</dbReference>
<gene>
    <name evidence="14" type="primary">recQ_1</name>
    <name evidence="14" type="ORF">AW11_01290</name>
</gene>
<dbReference type="Pfam" id="PF13245">
    <property type="entry name" value="AAA_19"/>
    <property type="match status" value="1"/>
</dbReference>
<evidence type="ECO:0000259" key="13">
    <source>
        <dbReference type="PROSITE" id="PS51198"/>
    </source>
</evidence>
<dbReference type="NCBIfam" id="TIGR00614">
    <property type="entry name" value="recQ_fam"/>
    <property type="match status" value="1"/>
</dbReference>
<evidence type="ECO:0000259" key="12">
    <source>
        <dbReference type="PROSITE" id="PS51194"/>
    </source>
</evidence>
<evidence type="ECO:0000256" key="3">
    <source>
        <dbReference type="ARBA" id="ARBA00022801"/>
    </source>
</evidence>
<evidence type="ECO:0000256" key="8">
    <source>
        <dbReference type="ARBA" id="ARBA00034617"/>
    </source>
</evidence>
<dbReference type="InterPro" id="IPR014001">
    <property type="entry name" value="Helicase_ATP-bd"/>
</dbReference>
<name>A0A011QL91_ACCRE</name>
<comment type="similarity">
    <text evidence="1">Belongs to the helicase family. RecQ subfamily.</text>
</comment>